<keyword evidence="3" id="KW-1185">Reference proteome</keyword>
<evidence type="ECO:0000313" key="3">
    <source>
        <dbReference type="Proteomes" id="UP000802098"/>
    </source>
</evidence>
<keyword evidence="2" id="KW-0378">Hydrolase</keyword>
<dbReference type="Gene3D" id="3.90.1570.10">
    <property type="entry name" value="tt1808, chain A"/>
    <property type="match status" value="1"/>
</dbReference>
<reference evidence="2 3" key="1">
    <citation type="submission" date="2020-03" db="EMBL/GenBank/DDBJ databases">
        <title>Rubrivivax benzoatilyticus JA2 (sequenced after 10 years sub-culturing).</title>
        <authorList>
            <person name="Gupta D."/>
            <person name="Chintalapati S."/>
            <person name="Chintalapati V.R."/>
        </authorList>
    </citation>
    <scope>NUCLEOTIDE SEQUENCE [LARGE SCALE GENOMIC DNA]</scope>
    <source>
        <strain evidence="2 3">JA2-Mal</strain>
    </source>
</reference>
<dbReference type="PANTHER" id="PTHR36558">
    <property type="entry name" value="GLR1098 PROTEIN"/>
    <property type="match status" value="1"/>
</dbReference>
<feature type="domain" description="Putative restriction endonuclease" evidence="1">
    <location>
        <begin position="11"/>
        <end position="167"/>
    </location>
</feature>
<protein>
    <submittedName>
        <fullName evidence="2">Uma2 family endonuclease</fullName>
    </submittedName>
</protein>
<name>A0ABX0HS86_9BURK</name>
<dbReference type="SUPFAM" id="SSF52980">
    <property type="entry name" value="Restriction endonuclease-like"/>
    <property type="match status" value="1"/>
</dbReference>
<dbReference type="RefSeq" id="WP_009856557.1">
    <property type="nucleotide sequence ID" value="NZ_JAAOCD010000002.1"/>
</dbReference>
<dbReference type="Pfam" id="PF05685">
    <property type="entry name" value="Uma2"/>
    <property type="match status" value="1"/>
</dbReference>
<dbReference type="GO" id="GO:0004519">
    <property type="term" value="F:endonuclease activity"/>
    <property type="evidence" value="ECO:0007669"/>
    <property type="project" value="UniProtKB-KW"/>
</dbReference>
<keyword evidence="2" id="KW-0540">Nuclease</keyword>
<comment type="caution">
    <text evidence="2">The sequence shown here is derived from an EMBL/GenBank/DDBJ whole genome shotgun (WGS) entry which is preliminary data.</text>
</comment>
<dbReference type="InterPro" id="IPR011335">
    <property type="entry name" value="Restrct_endonuc-II-like"/>
</dbReference>
<evidence type="ECO:0000313" key="2">
    <source>
        <dbReference type="EMBL" id="NHK97911.1"/>
    </source>
</evidence>
<accession>A0ABX0HS86</accession>
<organism evidence="2 3">
    <name type="scientific">Rubrivivax benzoatilyticus</name>
    <dbReference type="NCBI Taxonomy" id="316997"/>
    <lineage>
        <taxon>Bacteria</taxon>
        <taxon>Pseudomonadati</taxon>
        <taxon>Pseudomonadota</taxon>
        <taxon>Betaproteobacteria</taxon>
        <taxon>Burkholderiales</taxon>
        <taxon>Sphaerotilaceae</taxon>
        <taxon>Rubrivivax</taxon>
    </lineage>
</organism>
<dbReference type="PANTHER" id="PTHR36558:SF1">
    <property type="entry name" value="RESTRICTION ENDONUCLEASE DOMAIN-CONTAINING PROTEIN-RELATED"/>
    <property type="match status" value="1"/>
</dbReference>
<dbReference type="Proteomes" id="UP000802098">
    <property type="component" value="Unassembled WGS sequence"/>
</dbReference>
<proteinExistence type="predicted"/>
<dbReference type="CDD" id="cd06260">
    <property type="entry name" value="DUF820-like"/>
    <property type="match status" value="1"/>
</dbReference>
<dbReference type="EMBL" id="JAAOCD010000002">
    <property type="protein sequence ID" value="NHK97911.1"/>
    <property type="molecule type" value="Genomic_DNA"/>
</dbReference>
<dbReference type="InterPro" id="IPR012296">
    <property type="entry name" value="Nuclease_put_TT1808"/>
</dbReference>
<sequence>MNVLAKPVLGLEAFLAWENEQPERHEFHRGEVFAMVGARRVHAVVVDNLRAGLRQHVKGSGCRVFGESAKLQIGDDTVLYPDVFVTCDQADLATDIVFRSPLLVVEVLSPSTVAYDRGLKFALYRRIPSLREYLVVDPDSRRVEAFRRDAAGQWFIHDMSESDTLEVACLDGRIPMSELFDGVDAPPAEIR</sequence>
<gene>
    <name evidence="2" type="ORF">G7087_05940</name>
</gene>
<dbReference type="InterPro" id="IPR008538">
    <property type="entry name" value="Uma2"/>
</dbReference>
<keyword evidence="2" id="KW-0255">Endonuclease</keyword>
<evidence type="ECO:0000259" key="1">
    <source>
        <dbReference type="Pfam" id="PF05685"/>
    </source>
</evidence>